<comment type="caution">
    <text evidence="1">The sequence shown here is derived from an EMBL/GenBank/DDBJ whole genome shotgun (WGS) entry which is preliminary data.</text>
</comment>
<dbReference type="InterPro" id="IPR016024">
    <property type="entry name" value="ARM-type_fold"/>
</dbReference>
<dbReference type="SUPFAM" id="SSF48371">
    <property type="entry name" value="ARM repeat"/>
    <property type="match status" value="1"/>
</dbReference>
<dbReference type="RefSeq" id="WP_345371940.1">
    <property type="nucleotide sequence ID" value="NZ_BAABLM010000001.1"/>
</dbReference>
<sequence>MTALEDALRSPHSSARLQAVMAAGVRAEASDLDALIARCAIEPDFSVRDTLTWALTRIPRSLAVPAVVAELARPEAQARSQALHTLSKIGDPAAWPAVSESLSDTDDGVARAAWRAAVILAPGDERPALATRLAKQLGHGSRETQASLSRALVALGADLVEPLLARAAASRVDTVRDHAEATLQLLRDPDVGSSLAVAYARREVALGRTRSARG</sequence>
<proteinExistence type="predicted"/>
<dbReference type="Pfam" id="PF13646">
    <property type="entry name" value="HEAT_2"/>
    <property type="match status" value="1"/>
</dbReference>
<organism evidence="1 2">
    <name type="scientific">Frondihabitans cladoniiphilus</name>
    <dbReference type="NCBI Taxonomy" id="715785"/>
    <lineage>
        <taxon>Bacteria</taxon>
        <taxon>Bacillati</taxon>
        <taxon>Actinomycetota</taxon>
        <taxon>Actinomycetes</taxon>
        <taxon>Micrococcales</taxon>
        <taxon>Microbacteriaceae</taxon>
        <taxon>Frondihabitans</taxon>
    </lineage>
</organism>
<dbReference type="Proteomes" id="UP001501295">
    <property type="component" value="Unassembled WGS sequence"/>
</dbReference>
<dbReference type="Gene3D" id="1.25.10.10">
    <property type="entry name" value="Leucine-rich Repeat Variant"/>
    <property type="match status" value="1"/>
</dbReference>
<accession>A0ABP8VJ74</accession>
<reference evidence="2" key="1">
    <citation type="journal article" date="2019" name="Int. J. Syst. Evol. Microbiol.">
        <title>The Global Catalogue of Microorganisms (GCM) 10K type strain sequencing project: providing services to taxonomists for standard genome sequencing and annotation.</title>
        <authorList>
            <consortium name="The Broad Institute Genomics Platform"/>
            <consortium name="The Broad Institute Genome Sequencing Center for Infectious Disease"/>
            <person name="Wu L."/>
            <person name="Ma J."/>
        </authorList>
    </citation>
    <scope>NUCLEOTIDE SEQUENCE [LARGE SCALE GENOMIC DNA]</scope>
    <source>
        <strain evidence="2">JCM 18956</strain>
    </source>
</reference>
<dbReference type="InterPro" id="IPR011989">
    <property type="entry name" value="ARM-like"/>
</dbReference>
<protein>
    <submittedName>
        <fullName evidence="1">HEAT repeat domain-containing protein</fullName>
    </submittedName>
</protein>
<gene>
    <name evidence="1" type="ORF">GCM10025780_00840</name>
</gene>
<dbReference type="EMBL" id="BAABLM010000001">
    <property type="protein sequence ID" value="GAA4663963.1"/>
    <property type="molecule type" value="Genomic_DNA"/>
</dbReference>
<name>A0ABP8VJ74_9MICO</name>
<evidence type="ECO:0000313" key="1">
    <source>
        <dbReference type="EMBL" id="GAA4663963.1"/>
    </source>
</evidence>
<keyword evidence="2" id="KW-1185">Reference proteome</keyword>
<evidence type="ECO:0000313" key="2">
    <source>
        <dbReference type="Proteomes" id="UP001501295"/>
    </source>
</evidence>